<evidence type="ECO:0000256" key="2">
    <source>
        <dbReference type="ARBA" id="ARBA00023136"/>
    </source>
</evidence>
<keyword evidence="3" id="KW-0812">Transmembrane</keyword>
<sequence>MCETRNFYLRLLQVIVLAIVFFVLLWFLLPPRNPRYTIINFNVPALNTNIYLVGQEISIHNTTITFQIEIENPNNDYTISSDGTKVTLYYGNDSLGEIPLKDIVSLDKGTVREDGVINGGGLHEGLDPTVIATFCE</sequence>
<dbReference type="GO" id="GO:0098542">
    <property type="term" value="P:defense response to other organism"/>
    <property type="evidence" value="ECO:0007669"/>
    <property type="project" value="InterPro"/>
</dbReference>
<dbReference type="Proteomes" id="UP001141806">
    <property type="component" value="Unassembled WGS sequence"/>
</dbReference>
<reference evidence="4" key="1">
    <citation type="journal article" date="2023" name="Plant J.">
        <title>The genome of the king protea, Protea cynaroides.</title>
        <authorList>
            <person name="Chang J."/>
            <person name="Duong T.A."/>
            <person name="Schoeman C."/>
            <person name="Ma X."/>
            <person name="Roodt D."/>
            <person name="Barker N."/>
            <person name="Li Z."/>
            <person name="Van de Peer Y."/>
            <person name="Mizrachi E."/>
        </authorList>
    </citation>
    <scope>NUCLEOTIDE SEQUENCE</scope>
    <source>
        <tissue evidence="4">Young leaves</tissue>
    </source>
</reference>
<evidence type="ECO:0000313" key="5">
    <source>
        <dbReference type="Proteomes" id="UP001141806"/>
    </source>
</evidence>
<protein>
    <recommendedName>
        <fullName evidence="6">Late embryogenesis abundant protein LEA-2 subgroup domain-containing protein</fullName>
    </recommendedName>
</protein>
<feature type="transmembrane region" description="Helical" evidence="3">
    <location>
        <begin position="7"/>
        <end position="29"/>
    </location>
</feature>
<evidence type="ECO:0000256" key="3">
    <source>
        <dbReference type="SAM" id="Phobius"/>
    </source>
</evidence>
<dbReference type="PANTHER" id="PTHR31415:SF89">
    <property type="entry name" value="PROTEIN NDR1-LIKE"/>
    <property type="match status" value="1"/>
</dbReference>
<dbReference type="PANTHER" id="PTHR31415">
    <property type="entry name" value="OS05G0367900 PROTEIN"/>
    <property type="match status" value="1"/>
</dbReference>
<keyword evidence="3" id="KW-1133">Transmembrane helix</keyword>
<proteinExistence type="predicted"/>
<gene>
    <name evidence="4" type="ORF">NE237_020916</name>
</gene>
<accession>A0A9Q0K2S3</accession>
<dbReference type="EMBL" id="JAMYWD010000009">
    <property type="protein sequence ID" value="KAJ4961006.1"/>
    <property type="molecule type" value="Genomic_DNA"/>
</dbReference>
<dbReference type="GO" id="GO:0005886">
    <property type="term" value="C:plasma membrane"/>
    <property type="evidence" value="ECO:0007669"/>
    <property type="project" value="TreeGrafter"/>
</dbReference>
<evidence type="ECO:0000256" key="1">
    <source>
        <dbReference type="ARBA" id="ARBA00004370"/>
    </source>
</evidence>
<evidence type="ECO:0000313" key="4">
    <source>
        <dbReference type="EMBL" id="KAJ4961006.1"/>
    </source>
</evidence>
<organism evidence="4 5">
    <name type="scientific">Protea cynaroides</name>
    <dbReference type="NCBI Taxonomy" id="273540"/>
    <lineage>
        <taxon>Eukaryota</taxon>
        <taxon>Viridiplantae</taxon>
        <taxon>Streptophyta</taxon>
        <taxon>Embryophyta</taxon>
        <taxon>Tracheophyta</taxon>
        <taxon>Spermatophyta</taxon>
        <taxon>Magnoliopsida</taxon>
        <taxon>Proteales</taxon>
        <taxon>Proteaceae</taxon>
        <taxon>Protea</taxon>
    </lineage>
</organism>
<comment type="caution">
    <text evidence="4">The sequence shown here is derived from an EMBL/GenBank/DDBJ whole genome shotgun (WGS) entry which is preliminary data.</text>
</comment>
<dbReference type="AlphaFoldDB" id="A0A9Q0K2S3"/>
<dbReference type="GO" id="GO:0009506">
    <property type="term" value="C:plasmodesma"/>
    <property type="evidence" value="ECO:0007669"/>
    <property type="project" value="TreeGrafter"/>
</dbReference>
<comment type="subcellular location">
    <subcellularLocation>
        <location evidence="1">Membrane</location>
    </subcellularLocation>
</comment>
<keyword evidence="2 3" id="KW-0472">Membrane</keyword>
<dbReference type="OrthoDB" id="1934762at2759"/>
<dbReference type="SUPFAM" id="SSF117070">
    <property type="entry name" value="LEA14-like"/>
    <property type="match status" value="1"/>
</dbReference>
<keyword evidence="5" id="KW-1185">Reference proteome</keyword>
<dbReference type="InterPro" id="IPR044839">
    <property type="entry name" value="NDR1-like"/>
</dbReference>
<name>A0A9Q0K2S3_9MAGN</name>
<evidence type="ECO:0008006" key="6">
    <source>
        <dbReference type="Google" id="ProtNLM"/>
    </source>
</evidence>